<evidence type="ECO:0000313" key="3">
    <source>
        <dbReference type="Proteomes" id="UP001597417"/>
    </source>
</evidence>
<keyword evidence="3" id="KW-1185">Reference proteome</keyword>
<dbReference type="SUPFAM" id="SSF109604">
    <property type="entry name" value="HD-domain/PDEase-like"/>
    <property type="match status" value="1"/>
</dbReference>
<dbReference type="Proteomes" id="UP001597417">
    <property type="component" value="Unassembled WGS sequence"/>
</dbReference>
<dbReference type="Gene3D" id="1.10.3210.10">
    <property type="entry name" value="Hypothetical protein af1432"/>
    <property type="match status" value="1"/>
</dbReference>
<dbReference type="NCBIfam" id="NF046112">
    <property type="entry name" value="MSMEG_6209_Nter"/>
    <property type="match status" value="1"/>
</dbReference>
<dbReference type="InterPro" id="IPR006675">
    <property type="entry name" value="HDIG_dom"/>
</dbReference>
<gene>
    <name evidence="2" type="ORF">ACFSXZ_30350</name>
</gene>
<dbReference type="EMBL" id="JBHUKR010000020">
    <property type="protein sequence ID" value="MFD2420638.1"/>
    <property type="molecule type" value="Genomic_DNA"/>
</dbReference>
<dbReference type="CDD" id="cd00077">
    <property type="entry name" value="HDc"/>
    <property type="match status" value="1"/>
</dbReference>
<dbReference type="Gene3D" id="1.10.8.1060">
    <property type="entry name" value="Corynebacterium glutamicum thioredoxin-dependent arsenate reductase, N-terminal domain"/>
    <property type="match status" value="1"/>
</dbReference>
<proteinExistence type="predicted"/>
<name>A0ABW5FZZ0_9PSEU</name>
<sequence length="263" mass="29178">MSATLVEVLRKTQVDAQIQRIEARLVREGSMVPPAVVHEWVESAWSRFSRARVQAFVPLLVERTVRSWLAACPAGRLRDWARDTAERMLATELPVRWAHTQGVAGRAEEVAWLFPAEDREMLIAAAWLHDIGYASQLMETGLHQLDGARFLTRQGLPARVCALVAQHSGAAAVAALVGLSDELAAFEDERSPVRDALWYSDMTIGPEGRPLSFAERLAELRGRREPGDPVILALHYNGDERAAAVRRTEALLEARTRLPIAGH</sequence>
<evidence type="ECO:0000259" key="1">
    <source>
        <dbReference type="Pfam" id="PF01966"/>
    </source>
</evidence>
<evidence type="ECO:0000313" key="2">
    <source>
        <dbReference type="EMBL" id="MFD2420638.1"/>
    </source>
</evidence>
<dbReference type="InterPro" id="IPR003607">
    <property type="entry name" value="HD/PDEase_dom"/>
</dbReference>
<comment type="caution">
    <text evidence="2">The sequence shown here is derived from an EMBL/GenBank/DDBJ whole genome shotgun (WGS) entry which is preliminary data.</text>
</comment>
<accession>A0ABW5FZZ0</accession>
<organism evidence="2 3">
    <name type="scientific">Amycolatopsis pigmentata</name>
    <dbReference type="NCBI Taxonomy" id="450801"/>
    <lineage>
        <taxon>Bacteria</taxon>
        <taxon>Bacillati</taxon>
        <taxon>Actinomycetota</taxon>
        <taxon>Actinomycetes</taxon>
        <taxon>Pseudonocardiales</taxon>
        <taxon>Pseudonocardiaceae</taxon>
        <taxon>Amycolatopsis</taxon>
    </lineage>
</organism>
<dbReference type="RefSeq" id="WP_378268799.1">
    <property type="nucleotide sequence ID" value="NZ_JBHUKR010000020.1"/>
</dbReference>
<reference evidence="3" key="1">
    <citation type="journal article" date="2019" name="Int. J. Syst. Evol. Microbiol.">
        <title>The Global Catalogue of Microorganisms (GCM) 10K type strain sequencing project: providing services to taxonomists for standard genome sequencing and annotation.</title>
        <authorList>
            <consortium name="The Broad Institute Genomics Platform"/>
            <consortium name="The Broad Institute Genome Sequencing Center for Infectious Disease"/>
            <person name="Wu L."/>
            <person name="Ma J."/>
        </authorList>
    </citation>
    <scope>NUCLEOTIDE SEQUENCE [LARGE SCALE GENOMIC DNA]</scope>
    <source>
        <strain evidence="3">CGMCC 4.7645</strain>
    </source>
</reference>
<dbReference type="Pfam" id="PF01966">
    <property type="entry name" value="HD"/>
    <property type="match status" value="1"/>
</dbReference>
<dbReference type="InterPro" id="IPR006674">
    <property type="entry name" value="HD_domain"/>
</dbReference>
<feature type="domain" description="HD" evidence="1">
    <location>
        <begin position="96"/>
        <end position="174"/>
    </location>
</feature>
<protein>
    <submittedName>
        <fullName evidence="2">Three-helix bundle dimerization domain-containing protein</fullName>
    </submittedName>
</protein>
<dbReference type="NCBIfam" id="TIGR00277">
    <property type="entry name" value="HDIG"/>
    <property type="match status" value="1"/>
</dbReference>